<evidence type="ECO:0000256" key="8">
    <source>
        <dbReference type="RuleBase" id="RU000417"/>
    </source>
</evidence>
<comment type="catalytic activity">
    <reaction evidence="5 8">
        <text>a 2'-deoxycytidine in DNA + S-adenosyl-L-methionine = a 5-methyl-2'-deoxycytidine in DNA + S-adenosyl-L-homocysteine + H(+)</text>
        <dbReference type="Rhea" id="RHEA:13681"/>
        <dbReference type="Rhea" id="RHEA-COMP:11369"/>
        <dbReference type="Rhea" id="RHEA-COMP:11370"/>
        <dbReference type="ChEBI" id="CHEBI:15378"/>
        <dbReference type="ChEBI" id="CHEBI:57856"/>
        <dbReference type="ChEBI" id="CHEBI:59789"/>
        <dbReference type="ChEBI" id="CHEBI:85452"/>
        <dbReference type="ChEBI" id="CHEBI:85454"/>
        <dbReference type="EC" id="2.1.1.37"/>
    </reaction>
</comment>
<name>F0H7V5_9BACT</name>
<dbReference type="PROSITE" id="PS51679">
    <property type="entry name" value="SAM_MT_C5"/>
    <property type="match status" value="1"/>
</dbReference>
<dbReference type="GO" id="GO:0003677">
    <property type="term" value="F:DNA binding"/>
    <property type="evidence" value="ECO:0007669"/>
    <property type="project" value="TreeGrafter"/>
</dbReference>
<dbReference type="SUPFAM" id="SSF53335">
    <property type="entry name" value="S-adenosyl-L-methionine-dependent methyltransferases"/>
    <property type="match status" value="1"/>
</dbReference>
<evidence type="ECO:0000256" key="1">
    <source>
        <dbReference type="ARBA" id="ARBA00022603"/>
    </source>
</evidence>
<gene>
    <name evidence="9" type="primary">dcm</name>
    <name evidence="9" type="ORF">HMPREF9303_0062</name>
</gene>
<proteinExistence type="inferred from homology"/>
<dbReference type="PANTHER" id="PTHR10629:SF52">
    <property type="entry name" value="DNA (CYTOSINE-5)-METHYLTRANSFERASE 1"/>
    <property type="match status" value="1"/>
</dbReference>
<dbReference type="PROSITE" id="PS00095">
    <property type="entry name" value="C5_MTASE_2"/>
    <property type="match status" value="1"/>
</dbReference>
<organism evidence="9 10">
    <name type="scientific">Prevotella denticola CRIS 18C-A</name>
    <dbReference type="NCBI Taxonomy" id="944557"/>
    <lineage>
        <taxon>Bacteria</taxon>
        <taxon>Pseudomonadati</taxon>
        <taxon>Bacteroidota</taxon>
        <taxon>Bacteroidia</taxon>
        <taxon>Bacteroidales</taxon>
        <taxon>Prevotellaceae</taxon>
        <taxon>Prevotella</taxon>
    </lineage>
</organism>
<dbReference type="PRINTS" id="PR00105">
    <property type="entry name" value="C5METTRFRASE"/>
</dbReference>
<dbReference type="Gene3D" id="3.40.50.150">
    <property type="entry name" value="Vaccinia Virus protein VP39"/>
    <property type="match status" value="1"/>
</dbReference>
<dbReference type="NCBIfam" id="TIGR00675">
    <property type="entry name" value="dcm"/>
    <property type="match status" value="1"/>
</dbReference>
<evidence type="ECO:0000256" key="6">
    <source>
        <dbReference type="PROSITE-ProRule" id="PRU01016"/>
    </source>
</evidence>
<feature type="active site" evidence="6">
    <location>
        <position position="75"/>
    </location>
</feature>
<dbReference type="InterPro" id="IPR031303">
    <property type="entry name" value="C5_meth_CS"/>
</dbReference>
<dbReference type="Pfam" id="PF00145">
    <property type="entry name" value="DNA_methylase"/>
    <property type="match status" value="1"/>
</dbReference>
<dbReference type="GO" id="GO:0009307">
    <property type="term" value="P:DNA restriction-modification system"/>
    <property type="evidence" value="ECO:0007669"/>
    <property type="project" value="UniProtKB-KW"/>
</dbReference>
<dbReference type="InterPro" id="IPR018117">
    <property type="entry name" value="C5_DNA_meth_AS"/>
</dbReference>
<evidence type="ECO:0000256" key="7">
    <source>
        <dbReference type="RuleBase" id="RU000416"/>
    </source>
</evidence>
<comment type="caution">
    <text evidence="9">The sequence shown here is derived from an EMBL/GenBank/DDBJ whole genome shotgun (WGS) entry which is preliminary data.</text>
</comment>
<dbReference type="Gene3D" id="3.90.120.10">
    <property type="entry name" value="DNA Methylase, subunit A, domain 2"/>
    <property type="match status" value="1"/>
</dbReference>
<dbReference type="PROSITE" id="PS00094">
    <property type="entry name" value="C5_MTASE_1"/>
    <property type="match status" value="1"/>
</dbReference>
<evidence type="ECO:0000256" key="4">
    <source>
        <dbReference type="ARBA" id="ARBA00022747"/>
    </source>
</evidence>
<protein>
    <recommendedName>
        <fullName evidence="8">Cytosine-specific methyltransferase</fullName>
        <ecNumber evidence="8">2.1.1.37</ecNumber>
    </recommendedName>
</protein>
<evidence type="ECO:0000313" key="10">
    <source>
        <dbReference type="Proteomes" id="UP000003155"/>
    </source>
</evidence>
<dbReference type="GO" id="GO:0003886">
    <property type="term" value="F:DNA (cytosine-5-)-methyltransferase activity"/>
    <property type="evidence" value="ECO:0007669"/>
    <property type="project" value="UniProtKB-EC"/>
</dbReference>
<dbReference type="InterPro" id="IPR001525">
    <property type="entry name" value="C5_MeTfrase"/>
</dbReference>
<evidence type="ECO:0000256" key="2">
    <source>
        <dbReference type="ARBA" id="ARBA00022679"/>
    </source>
</evidence>
<keyword evidence="4" id="KW-0680">Restriction system</keyword>
<dbReference type="GO" id="GO:0032259">
    <property type="term" value="P:methylation"/>
    <property type="evidence" value="ECO:0007669"/>
    <property type="project" value="UniProtKB-KW"/>
</dbReference>
<evidence type="ECO:0000313" key="9">
    <source>
        <dbReference type="EMBL" id="EGC86099.1"/>
    </source>
</evidence>
<keyword evidence="10" id="KW-1185">Reference proteome</keyword>
<evidence type="ECO:0000256" key="5">
    <source>
        <dbReference type="ARBA" id="ARBA00047422"/>
    </source>
</evidence>
<reference evidence="9 10" key="1">
    <citation type="submission" date="2011-02" db="EMBL/GenBank/DDBJ databases">
        <authorList>
            <person name="Durkin A.S."/>
            <person name="Madupu R."/>
            <person name="Torralba M."/>
            <person name="Gillis M."/>
            <person name="Methe B."/>
            <person name="Sutton G."/>
            <person name="Nelson K.E."/>
        </authorList>
    </citation>
    <scope>NUCLEOTIDE SEQUENCE [LARGE SCALE GENOMIC DNA]</scope>
    <source>
        <strain evidence="9 10">CRIS 18C-A</strain>
    </source>
</reference>
<comment type="similarity">
    <text evidence="6 7">Belongs to the class I-like SAM-binding methyltransferase superfamily. C5-methyltransferase family.</text>
</comment>
<evidence type="ECO:0000256" key="3">
    <source>
        <dbReference type="ARBA" id="ARBA00022691"/>
    </source>
</evidence>
<keyword evidence="1 6" id="KW-0489">Methyltransferase</keyword>
<dbReference type="EC" id="2.1.1.37" evidence="8"/>
<dbReference type="PANTHER" id="PTHR10629">
    <property type="entry name" value="CYTOSINE-SPECIFIC METHYLTRANSFERASE"/>
    <property type="match status" value="1"/>
</dbReference>
<dbReference type="CDD" id="cd00315">
    <property type="entry name" value="Cyt_C5_DNA_methylase"/>
    <property type="match status" value="1"/>
</dbReference>
<dbReference type="AlphaFoldDB" id="F0H7V5"/>
<keyword evidence="2 6" id="KW-0808">Transferase</keyword>
<dbReference type="InterPro" id="IPR050390">
    <property type="entry name" value="C5-Methyltransferase"/>
</dbReference>
<accession>F0H7V5</accession>
<dbReference type="InterPro" id="IPR029063">
    <property type="entry name" value="SAM-dependent_MTases_sf"/>
</dbReference>
<dbReference type="RefSeq" id="WP_004353562.1">
    <property type="nucleotide sequence ID" value="NZ_AEXO01000072.1"/>
</dbReference>
<sequence>MKVVDLFCGCGGLSLGFQQAGFDIIAAYDNWEAATDVYRLNFSHPVHKADLMNAARASESIMQYSPEMIIGGPPCQDYSSAGGRNEDGGRAILTVRFAEIVTAVRPEWFVMENVSSIMKYSKVFEAMQIFHDAGYGLSYHILNAALCGVPQRRKRFFMVGRLGAADGFLDGYFIRHLASREMTMRDYFGETLGIDAYYRHPRSYARRGVFSMDEPSPTVRGVNRPMPSGYKLHHNDPVETLKGVRPLTTMERAEIQTFPSSYHWTGNKTAVEQMIGNAVPVKLAAYVGKAVNEYITDSEQRPVDYVKRKLAVKVHRHIAV</sequence>
<dbReference type="GO" id="GO:0044027">
    <property type="term" value="P:negative regulation of gene expression via chromosomal CpG island methylation"/>
    <property type="evidence" value="ECO:0007669"/>
    <property type="project" value="TreeGrafter"/>
</dbReference>
<keyword evidence="3 6" id="KW-0949">S-adenosyl-L-methionine</keyword>
<dbReference type="Proteomes" id="UP000003155">
    <property type="component" value="Unassembled WGS sequence"/>
</dbReference>
<dbReference type="EMBL" id="AEXO01000072">
    <property type="protein sequence ID" value="EGC86099.1"/>
    <property type="molecule type" value="Genomic_DNA"/>
</dbReference>